<dbReference type="PANTHER" id="PTHR43078:SF48">
    <property type="entry name" value="UDP-GLUCURONATE DECARBOXYLASE"/>
    <property type="match status" value="1"/>
</dbReference>
<feature type="transmembrane region" description="Helical" evidence="9">
    <location>
        <begin position="39"/>
        <end position="59"/>
    </location>
</feature>
<accession>A0AAQ3NGD1</accession>
<comment type="cofactor">
    <cofactor evidence="1">
        <name>NAD(+)</name>
        <dbReference type="ChEBI" id="CHEBI:57540"/>
    </cofactor>
</comment>
<feature type="transmembrane region" description="Helical" evidence="9">
    <location>
        <begin position="203"/>
        <end position="227"/>
    </location>
</feature>
<sequence length="499" mass="56103">MASGLVFRGHEAQLVNDVYSAKPQKPWFSLRYIFREQRLHFLFFGILLASVFFLLFPSVSSPPAQAHDPLPASFSGRHDLTHWITTNTRAYDVAVHSSGRIPLGIKRKARRVVVTGGAGFVGSHLVDRLISRGDSVIVVDNFFTGRKENVMHHFGNPNFELIRHDVVEPLLLEVDQIYHLACPASPVHYKFNPVKTIISFRFLLFYSLNCILFVLITAIITFNNCLISSPMKMSKVLSTERTDLNNKITLVHVELDLENGILNGGSVAHKTNVVGTLNMLGLAKRVGARFLLTSTSEVYGDPLQHPQKETYWGNVNPIGVRSCYDEGKRTAETLTMDYHRGAGVEVRIARIFNTYGPRMCLDDGRVVSNFVAQALRKEALTVYGDGKQTRSFQYVSDLVEGLMRLMEGEHLGPFNLGNPGEFTMLELAKVVQETIDPEAKIDYRPNTEDDPHMRKPDISRAKELLGWEPKVDLRKGLPLMVSDFRQRIFGDQKEGATST</sequence>
<dbReference type="GO" id="GO:0042732">
    <property type="term" value="P:D-xylose metabolic process"/>
    <property type="evidence" value="ECO:0007669"/>
    <property type="project" value="InterPro"/>
</dbReference>
<dbReference type="AlphaFoldDB" id="A0AAQ3NGD1"/>
<evidence type="ECO:0000256" key="5">
    <source>
        <dbReference type="ARBA" id="ARBA00022793"/>
    </source>
</evidence>
<dbReference type="CDD" id="cd05230">
    <property type="entry name" value="UGD_SDR_e"/>
    <property type="match status" value="1"/>
</dbReference>
<evidence type="ECO:0000256" key="6">
    <source>
        <dbReference type="ARBA" id="ARBA00023027"/>
    </source>
</evidence>
<name>A0AAQ3NGD1_VIGMU</name>
<dbReference type="GO" id="GO:0005737">
    <property type="term" value="C:cytoplasm"/>
    <property type="evidence" value="ECO:0007669"/>
    <property type="project" value="TreeGrafter"/>
</dbReference>
<evidence type="ECO:0000256" key="4">
    <source>
        <dbReference type="ARBA" id="ARBA00012290"/>
    </source>
</evidence>
<keyword evidence="5" id="KW-0210">Decarboxylase</keyword>
<dbReference type="GO" id="GO:0048040">
    <property type="term" value="F:UDP-glucuronate decarboxylase activity"/>
    <property type="evidence" value="ECO:0007669"/>
    <property type="project" value="UniProtKB-EC"/>
</dbReference>
<keyword evidence="7" id="KW-0456">Lyase</keyword>
<proteinExistence type="inferred from homology"/>
<feature type="domain" description="NAD(P)-binding" evidence="10">
    <location>
        <begin position="269"/>
        <end position="478"/>
    </location>
</feature>
<dbReference type="EMBL" id="CP144695">
    <property type="protein sequence ID" value="WVZ07538.1"/>
    <property type="molecule type" value="Genomic_DNA"/>
</dbReference>
<dbReference type="InterPro" id="IPR044516">
    <property type="entry name" value="UXS-like"/>
</dbReference>
<dbReference type="FunFam" id="3.40.50.720:FF:000044">
    <property type="entry name" value="UDP-glucuronic acid decarboxylase 1"/>
    <property type="match status" value="1"/>
</dbReference>
<gene>
    <name evidence="11" type="ORF">V8G54_020884</name>
</gene>
<dbReference type="EC" id="4.1.1.35" evidence="4"/>
<keyword evidence="9" id="KW-0812">Transmembrane</keyword>
<evidence type="ECO:0000256" key="3">
    <source>
        <dbReference type="ARBA" id="ARBA00007505"/>
    </source>
</evidence>
<evidence type="ECO:0000256" key="9">
    <source>
        <dbReference type="SAM" id="Phobius"/>
    </source>
</evidence>
<evidence type="ECO:0000256" key="7">
    <source>
        <dbReference type="ARBA" id="ARBA00023239"/>
    </source>
</evidence>
<evidence type="ECO:0000313" key="12">
    <source>
        <dbReference type="Proteomes" id="UP001374535"/>
    </source>
</evidence>
<evidence type="ECO:0000313" key="11">
    <source>
        <dbReference type="EMBL" id="WVZ07538.1"/>
    </source>
</evidence>
<reference evidence="11 12" key="1">
    <citation type="journal article" date="2023" name="Life. Sci Alliance">
        <title>Evolutionary insights into 3D genome organization and epigenetic landscape of Vigna mungo.</title>
        <authorList>
            <person name="Junaid A."/>
            <person name="Singh B."/>
            <person name="Bhatia S."/>
        </authorList>
    </citation>
    <scope>NUCLEOTIDE SEQUENCE [LARGE SCALE GENOMIC DNA]</scope>
    <source>
        <strain evidence="11">Urdbean</strain>
    </source>
</reference>
<protein>
    <recommendedName>
        <fullName evidence="4">UDP-glucuronate decarboxylase</fullName>
        <ecNumber evidence="4">4.1.1.35</ecNumber>
    </recommendedName>
</protein>
<evidence type="ECO:0000259" key="10">
    <source>
        <dbReference type="Pfam" id="PF16363"/>
    </source>
</evidence>
<comment type="similarity">
    <text evidence="3">Belongs to the NAD(P)-dependent epimerase/dehydratase family. UDP-glucuronic acid decarboxylase subfamily.</text>
</comment>
<dbReference type="InterPro" id="IPR016040">
    <property type="entry name" value="NAD(P)-bd_dom"/>
</dbReference>
<keyword evidence="6" id="KW-0520">NAD</keyword>
<dbReference type="GO" id="GO:0070403">
    <property type="term" value="F:NAD+ binding"/>
    <property type="evidence" value="ECO:0007669"/>
    <property type="project" value="InterPro"/>
</dbReference>
<feature type="domain" description="NAD(P)-binding" evidence="10">
    <location>
        <begin position="114"/>
        <end position="196"/>
    </location>
</feature>
<evidence type="ECO:0000256" key="8">
    <source>
        <dbReference type="ARBA" id="ARBA00025005"/>
    </source>
</evidence>
<keyword evidence="12" id="KW-1185">Reference proteome</keyword>
<organism evidence="11 12">
    <name type="scientific">Vigna mungo</name>
    <name type="common">Black gram</name>
    <name type="synonym">Phaseolus mungo</name>
    <dbReference type="NCBI Taxonomy" id="3915"/>
    <lineage>
        <taxon>Eukaryota</taxon>
        <taxon>Viridiplantae</taxon>
        <taxon>Streptophyta</taxon>
        <taxon>Embryophyta</taxon>
        <taxon>Tracheophyta</taxon>
        <taxon>Spermatophyta</taxon>
        <taxon>Magnoliopsida</taxon>
        <taxon>eudicotyledons</taxon>
        <taxon>Gunneridae</taxon>
        <taxon>Pentapetalae</taxon>
        <taxon>rosids</taxon>
        <taxon>fabids</taxon>
        <taxon>Fabales</taxon>
        <taxon>Fabaceae</taxon>
        <taxon>Papilionoideae</taxon>
        <taxon>50 kb inversion clade</taxon>
        <taxon>NPAAA clade</taxon>
        <taxon>indigoferoid/millettioid clade</taxon>
        <taxon>Phaseoleae</taxon>
        <taxon>Vigna</taxon>
    </lineage>
</organism>
<dbReference type="Proteomes" id="UP001374535">
    <property type="component" value="Chromosome 6"/>
</dbReference>
<evidence type="ECO:0000256" key="1">
    <source>
        <dbReference type="ARBA" id="ARBA00001911"/>
    </source>
</evidence>
<dbReference type="Pfam" id="PF16363">
    <property type="entry name" value="GDP_Man_Dehyd"/>
    <property type="match status" value="2"/>
</dbReference>
<dbReference type="InterPro" id="IPR036291">
    <property type="entry name" value="NAD(P)-bd_dom_sf"/>
</dbReference>
<dbReference type="PANTHER" id="PTHR43078">
    <property type="entry name" value="UDP-GLUCURONIC ACID DECARBOXYLASE-RELATED"/>
    <property type="match status" value="1"/>
</dbReference>
<comment type="pathway">
    <text evidence="2">Nucleotide-sugar biosynthesis; UDP-alpha-D-xylose biosynthesis; UDP-alpha-D-xylose from UDP-alpha-D-glucuronate: step 1/1.</text>
</comment>
<evidence type="ECO:0000256" key="2">
    <source>
        <dbReference type="ARBA" id="ARBA00005100"/>
    </source>
</evidence>
<keyword evidence="9" id="KW-0472">Membrane</keyword>
<dbReference type="SUPFAM" id="SSF51735">
    <property type="entry name" value="NAD(P)-binding Rossmann-fold domains"/>
    <property type="match status" value="1"/>
</dbReference>
<dbReference type="Gene3D" id="3.40.50.720">
    <property type="entry name" value="NAD(P)-binding Rossmann-like Domain"/>
    <property type="match status" value="2"/>
</dbReference>
<keyword evidence="9" id="KW-1133">Transmembrane helix</keyword>
<comment type="function">
    <text evidence="8">Catalyzes the NAD-dependent decarboxylation of UDP-glucuronic acid to UDP-xylose. Necessary for the biosynthesis of the core tetrasaccharide in glycosaminoglycan biosynthesis.</text>
</comment>